<evidence type="ECO:0000313" key="5">
    <source>
        <dbReference type="Proteomes" id="UP001172155"/>
    </source>
</evidence>
<dbReference type="SUPFAM" id="SSF50965">
    <property type="entry name" value="Galactose oxidase, central domain"/>
    <property type="match status" value="1"/>
</dbReference>
<dbReference type="Proteomes" id="UP001172155">
    <property type="component" value="Unassembled WGS sequence"/>
</dbReference>
<comment type="caution">
    <text evidence="4">The sequence shown here is derived from an EMBL/GenBank/DDBJ whole genome shotgun (WGS) entry which is preliminary data.</text>
</comment>
<evidence type="ECO:0000256" key="2">
    <source>
        <dbReference type="ARBA" id="ARBA00022737"/>
    </source>
</evidence>
<gene>
    <name evidence="4" type="ORF">B0T18DRAFT_395206</name>
</gene>
<proteinExistence type="predicted"/>
<keyword evidence="3" id="KW-0812">Transmembrane</keyword>
<protein>
    <recommendedName>
        <fullName evidence="6">Galactose oxidase</fullName>
    </recommendedName>
</protein>
<accession>A0AA40KB37</accession>
<keyword evidence="3" id="KW-0472">Membrane</keyword>
<keyword evidence="2" id="KW-0677">Repeat</keyword>
<sequence>MASPGTRDKYRVYIYVHDFFLALLFTLTSLPSSSLLSATQPGAMSSSTLHLLLCCCMLVSSFASAASWRTLARMPAGNIHEHSVVALTPTQLVSVGGVLQQGGPISSVYLYDLVKDSWKKLASLPVTINHANVAVVDGKLYVLGGMTGSGWVGNPTTWLYDQAADKWTTLASMPASEARGSAVMGVYNKTVWLASGKTKSGGESVATVSAFDTASGRWLDSIPAKAKNLPEGRDHGGGGIVGTKYYQIAGSLGPLTNRTDTVFVLDLENLAAGWSRAKGRMPTPRRGFATALIGSKFYTFGGEGNPLASSNGVYSEVEVYDTTTDTWASLGRMPVAKHGSYAVAVNGSIYIPGGGTASGTPATDIFDVFTP</sequence>
<dbReference type="PANTHER" id="PTHR46344">
    <property type="entry name" value="OS02G0202900 PROTEIN"/>
    <property type="match status" value="1"/>
</dbReference>
<keyword evidence="1" id="KW-0880">Kelch repeat</keyword>
<dbReference type="InterPro" id="IPR015915">
    <property type="entry name" value="Kelch-typ_b-propeller"/>
</dbReference>
<dbReference type="EMBL" id="JAUKUD010000001">
    <property type="protein sequence ID" value="KAK0752683.1"/>
    <property type="molecule type" value="Genomic_DNA"/>
</dbReference>
<reference evidence="4" key="1">
    <citation type="submission" date="2023-06" db="EMBL/GenBank/DDBJ databases">
        <title>Genome-scale phylogeny and comparative genomics of the fungal order Sordariales.</title>
        <authorList>
            <consortium name="Lawrence Berkeley National Laboratory"/>
            <person name="Hensen N."/>
            <person name="Bonometti L."/>
            <person name="Westerberg I."/>
            <person name="Brannstrom I.O."/>
            <person name="Guillou S."/>
            <person name="Cros-Aarteil S."/>
            <person name="Calhoun S."/>
            <person name="Haridas S."/>
            <person name="Kuo A."/>
            <person name="Mondo S."/>
            <person name="Pangilinan J."/>
            <person name="Riley R."/>
            <person name="LaButti K."/>
            <person name="Andreopoulos B."/>
            <person name="Lipzen A."/>
            <person name="Chen C."/>
            <person name="Yanf M."/>
            <person name="Daum C."/>
            <person name="Ng V."/>
            <person name="Clum A."/>
            <person name="Steindorff A."/>
            <person name="Ohm R."/>
            <person name="Martin F."/>
            <person name="Silar P."/>
            <person name="Natvig D."/>
            <person name="Lalanne C."/>
            <person name="Gautier V."/>
            <person name="Ament-velasquez S.L."/>
            <person name="Kruys A."/>
            <person name="Hutchinson M.I."/>
            <person name="Powell A.J."/>
            <person name="Barry K."/>
            <person name="Miller A.N."/>
            <person name="Grigoriev I.V."/>
            <person name="Debuchy R."/>
            <person name="Gladieux P."/>
            <person name="Thoren M.H."/>
            <person name="Johannesson H."/>
        </authorList>
    </citation>
    <scope>NUCLEOTIDE SEQUENCE</scope>
    <source>
        <strain evidence="4">SMH3187-1</strain>
    </source>
</reference>
<dbReference type="Gene3D" id="2.120.10.80">
    <property type="entry name" value="Kelch-type beta propeller"/>
    <property type="match status" value="2"/>
</dbReference>
<dbReference type="PANTHER" id="PTHR46344:SF27">
    <property type="entry name" value="KELCH REPEAT SUPERFAMILY PROTEIN"/>
    <property type="match status" value="1"/>
</dbReference>
<evidence type="ECO:0000256" key="1">
    <source>
        <dbReference type="ARBA" id="ARBA00022441"/>
    </source>
</evidence>
<feature type="transmembrane region" description="Helical" evidence="3">
    <location>
        <begin position="50"/>
        <end position="68"/>
    </location>
</feature>
<dbReference type="InterPro" id="IPR011043">
    <property type="entry name" value="Gal_Oxase/kelch_b-propeller"/>
</dbReference>
<evidence type="ECO:0000256" key="3">
    <source>
        <dbReference type="SAM" id="Phobius"/>
    </source>
</evidence>
<name>A0AA40KB37_9PEZI</name>
<dbReference type="InterPro" id="IPR006652">
    <property type="entry name" value="Kelch_1"/>
</dbReference>
<evidence type="ECO:0000313" key="4">
    <source>
        <dbReference type="EMBL" id="KAK0752683.1"/>
    </source>
</evidence>
<dbReference type="AlphaFoldDB" id="A0AA40KB37"/>
<dbReference type="SMART" id="SM00612">
    <property type="entry name" value="Kelch"/>
    <property type="match status" value="3"/>
</dbReference>
<feature type="transmembrane region" description="Helical" evidence="3">
    <location>
        <begin position="12"/>
        <end position="30"/>
    </location>
</feature>
<organism evidence="4 5">
    <name type="scientific">Schizothecium vesticola</name>
    <dbReference type="NCBI Taxonomy" id="314040"/>
    <lineage>
        <taxon>Eukaryota</taxon>
        <taxon>Fungi</taxon>
        <taxon>Dikarya</taxon>
        <taxon>Ascomycota</taxon>
        <taxon>Pezizomycotina</taxon>
        <taxon>Sordariomycetes</taxon>
        <taxon>Sordariomycetidae</taxon>
        <taxon>Sordariales</taxon>
        <taxon>Schizotheciaceae</taxon>
        <taxon>Schizothecium</taxon>
    </lineage>
</organism>
<dbReference type="Pfam" id="PF24681">
    <property type="entry name" value="Kelch_KLHDC2_KLHL20_DRC7"/>
    <property type="match status" value="1"/>
</dbReference>
<dbReference type="Pfam" id="PF01344">
    <property type="entry name" value="Kelch_1"/>
    <property type="match status" value="1"/>
</dbReference>
<evidence type="ECO:0008006" key="6">
    <source>
        <dbReference type="Google" id="ProtNLM"/>
    </source>
</evidence>
<keyword evidence="3" id="KW-1133">Transmembrane helix</keyword>
<keyword evidence="5" id="KW-1185">Reference proteome</keyword>